<keyword evidence="2" id="KW-1185">Reference proteome</keyword>
<accession>A0A9Q3F6C4</accession>
<comment type="caution">
    <text evidence="1">The sequence shown here is derived from an EMBL/GenBank/DDBJ whole genome shotgun (WGS) entry which is preliminary data.</text>
</comment>
<dbReference type="AlphaFoldDB" id="A0A9Q3F6C4"/>
<gene>
    <name evidence="1" type="ORF">O181_072042</name>
</gene>
<organism evidence="1 2">
    <name type="scientific">Austropuccinia psidii MF-1</name>
    <dbReference type="NCBI Taxonomy" id="1389203"/>
    <lineage>
        <taxon>Eukaryota</taxon>
        <taxon>Fungi</taxon>
        <taxon>Dikarya</taxon>
        <taxon>Basidiomycota</taxon>
        <taxon>Pucciniomycotina</taxon>
        <taxon>Pucciniomycetes</taxon>
        <taxon>Pucciniales</taxon>
        <taxon>Sphaerophragmiaceae</taxon>
        <taxon>Austropuccinia</taxon>
    </lineage>
</organism>
<name>A0A9Q3F6C4_9BASI</name>
<protein>
    <submittedName>
        <fullName evidence="1">Uncharacterized protein</fullName>
    </submittedName>
</protein>
<dbReference type="EMBL" id="AVOT02037618">
    <property type="protein sequence ID" value="MBW0532327.1"/>
    <property type="molecule type" value="Genomic_DNA"/>
</dbReference>
<sequence>MSSKLTSICDSNYSDFLPSLLHGAGVFDNFRELSEESMAPTEIYDINKNYKVFKSVGVIEPPCINCRKEGVPCVESATARSTRWQFCNLGTRNCSQANHSFSDNPRRLWSSIKKHQGESHINRQQLTSHCTVMRRRHCPHLRPHHSLRFHTPALTIFMLAECPHPYAYVVPSQDASDRAYHPYAHVVPSQHGSNTAYHPYACGVPSQHGSNTA</sequence>
<dbReference type="Proteomes" id="UP000765509">
    <property type="component" value="Unassembled WGS sequence"/>
</dbReference>
<evidence type="ECO:0000313" key="2">
    <source>
        <dbReference type="Proteomes" id="UP000765509"/>
    </source>
</evidence>
<proteinExistence type="predicted"/>
<evidence type="ECO:0000313" key="1">
    <source>
        <dbReference type="EMBL" id="MBW0532327.1"/>
    </source>
</evidence>
<reference evidence="1" key="1">
    <citation type="submission" date="2021-03" db="EMBL/GenBank/DDBJ databases">
        <title>Draft genome sequence of rust myrtle Austropuccinia psidii MF-1, a brazilian biotype.</title>
        <authorList>
            <person name="Quecine M.C."/>
            <person name="Pachon D.M.R."/>
            <person name="Bonatelli M.L."/>
            <person name="Correr F.H."/>
            <person name="Franceschini L.M."/>
            <person name="Leite T.F."/>
            <person name="Margarido G.R.A."/>
            <person name="Almeida C.A."/>
            <person name="Ferrarezi J.A."/>
            <person name="Labate C.A."/>
        </authorList>
    </citation>
    <scope>NUCLEOTIDE SEQUENCE</scope>
    <source>
        <strain evidence="1">MF-1</strain>
    </source>
</reference>